<dbReference type="InterPro" id="IPR018303">
    <property type="entry name" value="ATPase_P-typ_P_site"/>
</dbReference>
<keyword evidence="2 15" id="KW-0813">Transport</keyword>
<dbReference type="FunFam" id="3.40.50.1000:FF:000018">
    <property type="entry name" value="Calcium-transporting ATPase"/>
    <property type="match status" value="1"/>
</dbReference>
<dbReference type="SUPFAM" id="SSF81660">
    <property type="entry name" value="Metal cation-transporting ATPase, ATP-binding domain N"/>
    <property type="match status" value="1"/>
</dbReference>
<proteinExistence type="inferred from homology"/>
<dbReference type="InterPro" id="IPR008250">
    <property type="entry name" value="ATPase_P-typ_transduc_dom_A_sf"/>
</dbReference>
<feature type="transmembrane region" description="Helical" evidence="15">
    <location>
        <begin position="723"/>
        <end position="743"/>
    </location>
</feature>
<feature type="transmembrane region" description="Helical" evidence="15">
    <location>
        <begin position="874"/>
        <end position="896"/>
    </location>
</feature>
<dbReference type="Proteomes" id="UP001431209">
    <property type="component" value="Unassembled WGS sequence"/>
</dbReference>
<dbReference type="AlphaFoldDB" id="A0AAW2ZAW1"/>
<comment type="catalytic activity">
    <reaction evidence="14 15">
        <text>Ca(2+)(in) + ATP + H2O = Ca(2+)(out) + ADP + phosphate + H(+)</text>
        <dbReference type="Rhea" id="RHEA:18105"/>
        <dbReference type="ChEBI" id="CHEBI:15377"/>
        <dbReference type="ChEBI" id="CHEBI:15378"/>
        <dbReference type="ChEBI" id="CHEBI:29108"/>
        <dbReference type="ChEBI" id="CHEBI:30616"/>
        <dbReference type="ChEBI" id="CHEBI:43474"/>
        <dbReference type="ChEBI" id="CHEBI:456216"/>
        <dbReference type="EC" id="7.2.2.10"/>
    </reaction>
</comment>
<dbReference type="PROSITE" id="PS00154">
    <property type="entry name" value="ATPASE_E1_E2"/>
    <property type="match status" value="1"/>
</dbReference>
<evidence type="ECO:0000256" key="11">
    <source>
        <dbReference type="ARBA" id="ARBA00022989"/>
    </source>
</evidence>
<feature type="transmembrane region" description="Helical" evidence="15">
    <location>
        <begin position="800"/>
        <end position="818"/>
    </location>
</feature>
<dbReference type="Pfam" id="PF00122">
    <property type="entry name" value="E1-E2_ATPase"/>
    <property type="match status" value="1"/>
</dbReference>
<evidence type="ECO:0000256" key="12">
    <source>
        <dbReference type="ARBA" id="ARBA00023065"/>
    </source>
</evidence>
<dbReference type="Pfam" id="PF00690">
    <property type="entry name" value="Cation_ATPase_N"/>
    <property type="match status" value="1"/>
</dbReference>
<dbReference type="InterPro" id="IPR004014">
    <property type="entry name" value="ATPase_P-typ_cation-transptr_N"/>
</dbReference>
<evidence type="ECO:0000313" key="20">
    <source>
        <dbReference type="Proteomes" id="UP001431209"/>
    </source>
</evidence>
<comment type="subcellular location">
    <subcellularLocation>
        <location evidence="1">Endomembrane system</location>
        <topology evidence="1">Multi-pass membrane protein</topology>
    </subcellularLocation>
    <subcellularLocation>
        <location evidence="15">Membrane</location>
        <topology evidence="15">Multi-pass membrane protein</topology>
    </subcellularLocation>
</comment>
<dbReference type="GO" id="GO:0005524">
    <property type="term" value="F:ATP binding"/>
    <property type="evidence" value="ECO:0007669"/>
    <property type="project" value="UniProtKB-KW"/>
</dbReference>
<dbReference type="GO" id="GO:0005886">
    <property type="term" value="C:plasma membrane"/>
    <property type="evidence" value="ECO:0007669"/>
    <property type="project" value="TreeGrafter"/>
</dbReference>
<keyword evidence="10" id="KW-1278">Translocase</keyword>
<dbReference type="SUPFAM" id="SSF81653">
    <property type="entry name" value="Calcium ATPase, transduction domain A"/>
    <property type="match status" value="1"/>
</dbReference>
<keyword evidence="8 15" id="KW-0067">ATP-binding</keyword>
<organism evidence="19 20">
    <name type="scientific">Acrasis kona</name>
    <dbReference type="NCBI Taxonomy" id="1008807"/>
    <lineage>
        <taxon>Eukaryota</taxon>
        <taxon>Discoba</taxon>
        <taxon>Heterolobosea</taxon>
        <taxon>Tetramitia</taxon>
        <taxon>Eutetramitia</taxon>
        <taxon>Acrasidae</taxon>
        <taxon>Acrasis</taxon>
    </lineage>
</organism>
<comment type="function">
    <text evidence="15">Catalyzes the hydrolysis of ATP coupled with the transport of calcium.</text>
</comment>
<dbReference type="PANTHER" id="PTHR24093">
    <property type="entry name" value="CATION TRANSPORTING ATPASE"/>
    <property type="match status" value="1"/>
</dbReference>
<feature type="domain" description="Cation-transporting P-type ATPase N-terminal" evidence="18">
    <location>
        <begin position="25"/>
        <end position="95"/>
    </location>
</feature>
<gene>
    <name evidence="19" type="ORF">AKO1_001790</name>
</gene>
<dbReference type="SUPFAM" id="SSF81665">
    <property type="entry name" value="Calcium ATPase, transmembrane domain M"/>
    <property type="match status" value="1"/>
</dbReference>
<dbReference type="Gene3D" id="2.70.150.10">
    <property type="entry name" value="Calcium-transporting ATPase, cytoplasmic transduction domain A"/>
    <property type="match status" value="1"/>
</dbReference>
<dbReference type="Pfam" id="PF13246">
    <property type="entry name" value="Cation_ATPase"/>
    <property type="match status" value="1"/>
</dbReference>
<feature type="transmembrane region" description="Helical" evidence="15">
    <location>
        <begin position="755"/>
        <end position="772"/>
    </location>
</feature>
<keyword evidence="3 15" id="KW-0109">Calcium transport</keyword>
<sequence length="988" mass="109438">MHFSIKADELVAINQAKDTKKLEQLGGVAALATALNTNLRNGLSNTEMMTGFFARKAIFGENVYPEPKLKSIFFFIIEALQDVTMIILLICAFISLVFCVFVEEGNGCLLDSIGIFIAVFLVVSVASINNWQKERQFRDLNRVKEDRRIKVVRAGKIEEVSTYNIQVGDVVKLDAGDQIPADGFFIEGFNMACDESALTGETHSVLKDHESPFMMSGTQISDGVGSMFVSAVGPNTEWGRTLKQIAEEEAEDTPLEARLENLAKYIGYVGLTVAIADLIILTIKYLVSTPISSELFPTFMRYLVFAISIVVMAVPEGLPLAVAISLAFSMKKMLKDNNLVRHLDACETMGSATTICSDKTGTLTTNRMVVSEIWIAGQKYDAIPKPNELSDDVLNILCDSIAINSKANVTLNVDTNIPEYIGNKTECAMLLMLLKNFNVDYNPIRADADDDLVQMYTFSSERKRMSVVVRFEEDDHARILTKGAAEIVFELCDRVMDSEGNIVEIDEDTRDALNGEIRDMASKGLRTICLAFNDFEIKDEQELMNTNDPPERELICVAIVGIKDPVRSEVPDAIQICRRAGIMVRMVTGDNILTARHIAQECGIYDPNDPNCLIMEGPEFRALPIPRMHEILPRLQILARSTPTDKHLLVTQLKAMGEIVAVTGDGTNDAAALKAAHVGLAMGLSGTEVAKEASDIVIMDDNFASITKSVLWGRSVYENVRKFLQFQITINVVALAITFIGSITNRGFPLTAVQLLWLNLIMDTFAALALATEPPSDDLMSRKPHGTEDNLITNNMWKNIFGQGIFQVTVLLIDVYAHTSIFGPIGSKWSKKQDEEDYTLVFNIFVFCQLFNLFNARKINNEMNILQNITKSMIFVVILLICTAMQVLICELGYYVGFGTNGLNWLEWLVTIGVSSLSIPVGYLLRLIPVPKYGFCGFNFNKKLLPSSARAEEEQAKAGGATFRPVQEMEEIVTAPSPIDLKKISTPM</sequence>
<evidence type="ECO:0000256" key="3">
    <source>
        <dbReference type="ARBA" id="ARBA00022568"/>
    </source>
</evidence>
<evidence type="ECO:0000256" key="1">
    <source>
        <dbReference type="ARBA" id="ARBA00004127"/>
    </source>
</evidence>
<dbReference type="NCBIfam" id="TIGR01517">
    <property type="entry name" value="ATPase-IIB_Ca"/>
    <property type="match status" value="1"/>
</dbReference>
<evidence type="ECO:0000256" key="7">
    <source>
        <dbReference type="ARBA" id="ARBA00022837"/>
    </source>
</evidence>
<dbReference type="PANTHER" id="PTHR24093:SF369">
    <property type="entry name" value="CALCIUM-TRANSPORTING ATPASE"/>
    <property type="match status" value="1"/>
</dbReference>
<dbReference type="InterPro" id="IPR036412">
    <property type="entry name" value="HAD-like_sf"/>
</dbReference>
<dbReference type="PRINTS" id="PR00120">
    <property type="entry name" value="HATPASE"/>
</dbReference>
<dbReference type="SFLD" id="SFLDS00003">
    <property type="entry name" value="Haloacid_Dehalogenase"/>
    <property type="match status" value="1"/>
</dbReference>
<evidence type="ECO:0000256" key="6">
    <source>
        <dbReference type="ARBA" id="ARBA00022741"/>
    </source>
</evidence>
<evidence type="ECO:0000256" key="10">
    <source>
        <dbReference type="ARBA" id="ARBA00022967"/>
    </source>
</evidence>
<comment type="caution">
    <text evidence="19">The sequence shown here is derived from an EMBL/GenBank/DDBJ whole genome shotgun (WGS) entry which is preliminary data.</text>
</comment>
<dbReference type="Gene3D" id="3.40.50.1000">
    <property type="entry name" value="HAD superfamily/HAD-like"/>
    <property type="match status" value="1"/>
</dbReference>
<name>A0AAW2ZAW1_9EUKA</name>
<dbReference type="CDD" id="cd02081">
    <property type="entry name" value="P-type_ATPase_Ca_PMCA-like"/>
    <property type="match status" value="1"/>
</dbReference>
<evidence type="ECO:0000259" key="18">
    <source>
        <dbReference type="Pfam" id="PF00690"/>
    </source>
</evidence>
<dbReference type="EMBL" id="JAOPGA020001201">
    <property type="protein sequence ID" value="KAL0486083.1"/>
    <property type="molecule type" value="Genomic_DNA"/>
</dbReference>
<evidence type="ECO:0000256" key="9">
    <source>
        <dbReference type="ARBA" id="ARBA00022842"/>
    </source>
</evidence>
<dbReference type="InterPro" id="IPR023214">
    <property type="entry name" value="HAD_sf"/>
</dbReference>
<keyword evidence="11 15" id="KW-1133">Transmembrane helix</keyword>
<dbReference type="InterPro" id="IPR023298">
    <property type="entry name" value="ATPase_P-typ_TM_dom_sf"/>
</dbReference>
<dbReference type="InterPro" id="IPR006068">
    <property type="entry name" value="ATPase_P-typ_cation-transptr_C"/>
</dbReference>
<keyword evidence="12 15" id="KW-0406">Ion transport</keyword>
<accession>A0AAW2ZAW1</accession>
<feature type="domain" description="Cation-transporting P-type ATPase C-terminal" evidence="17">
    <location>
        <begin position="748"/>
        <end position="928"/>
    </location>
</feature>
<dbReference type="SFLD" id="SFLDG00002">
    <property type="entry name" value="C1.7:_P-type_atpase_like"/>
    <property type="match status" value="1"/>
</dbReference>
<feature type="transmembrane region" description="Helical" evidence="15">
    <location>
        <begin position="299"/>
        <end position="328"/>
    </location>
</feature>
<evidence type="ECO:0000256" key="15">
    <source>
        <dbReference type="RuleBase" id="RU361146"/>
    </source>
</evidence>
<dbReference type="InterPro" id="IPR001757">
    <property type="entry name" value="P_typ_ATPase"/>
</dbReference>
<evidence type="ECO:0000256" key="5">
    <source>
        <dbReference type="ARBA" id="ARBA00022723"/>
    </source>
</evidence>
<dbReference type="EC" id="7.2.2.10" evidence="15"/>
<comment type="similarity">
    <text evidence="15">Belongs to the cation transport ATPase (P-type) (TC 3.A.3) family.</text>
</comment>
<feature type="transmembrane region" description="Helical" evidence="15">
    <location>
        <begin position="265"/>
        <end position="287"/>
    </location>
</feature>
<feature type="transmembrane region" description="Helical" evidence="15">
    <location>
        <begin position="908"/>
        <end position="925"/>
    </location>
</feature>
<dbReference type="FunFam" id="2.70.150.10:FF:000029">
    <property type="entry name" value="Calcium-transporting ATPase"/>
    <property type="match status" value="1"/>
</dbReference>
<dbReference type="InterPro" id="IPR006408">
    <property type="entry name" value="P-type_ATPase_IIB"/>
</dbReference>
<keyword evidence="4 15" id="KW-0812">Transmembrane</keyword>
<keyword evidence="9" id="KW-0460">Magnesium</keyword>
<dbReference type="SFLD" id="SFLDF00027">
    <property type="entry name" value="p-type_atpase"/>
    <property type="match status" value="1"/>
</dbReference>
<dbReference type="InterPro" id="IPR023299">
    <property type="entry name" value="ATPase_P-typ_cyto_dom_N"/>
</dbReference>
<evidence type="ECO:0000313" key="19">
    <source>
        <dbReference type="EMBL" id="KAL0486083.1"/>
    </source>
</evidence>
<keyword evidence="7 15" id="KW-0106">Calcium</keyword>
<evidence type="ECO:0000256" key="4">
    <source>
        <dbReference type="ARBA" id="ARBA00022692"/>
    </source>
</evidence>
<dbReference type="InterPro" id="IPR044492">
    <property type="entry name" value="P_typ_ATPase_HD_dom"/>
</dbReference>
<dbReference type="Pfam" id="PF00689">
    <property type="entry name" value="Cation_ATPase_C"/>
    <property type="match status" value="1"/>
</dbReference>
<evidence type="ECO:0000259" key="17">
    <source>
        <dbReference type="Pfam" id="PF00689"/>
    </source>
</evidence>
<keyword evidence="6 15" id="KW-0547">Nucleotide-binding</keyword>
<evidence type="ECO:0000256" key="8">
    <source>
        <dbReference type="ARBA" id="ARBA00022840"/>
    </source>
</evidence>
<dbReference type="InterPro" id="IPR059000">
    <property type="entry name" value="ATPase_P-type_domA"/>
</dbReference>
<dbReference type="PRINTS" id="PR00119">
    <property type="entry name" value="CATATPASE"/>
</dbReference>
<keyword evidence="20" id="KW-1185">Reference proteome</keyword>
<evidence type="ECO:0000256" key="2">
    <source>
        <dbReference type="ARBA" id="ARBA00022448"/>
    </source>
</evidence>
<dbReference type="GO" id="GO:0046872">
    <property type="term" value="F:metal ion binding"/>
    <property type="evidence" value="ECO:0007669"/>
    <property type="project" value="UniProtKB-KW"/>
</dbReference>
<dbReference type="SUPFAM" id="SSF56784">
    <property type="entry name" value="HAD-like"/>
    <property type="match status" value="1"/>
</dbReference>
<feature type="domain" description="P-type ATPase A" evidence="16">
    <location>
        <begin position="147"/>
        <end position="245"/>
    </location>
</feature>
<evidence type="ECO:0000256" key="13">
    <source>
        <dbReference type="ARBA" id="ARBA00023136"/>
    </source>
</evidence>
<reference evidence="19 20" key="1">
    <citation type="submission" date="2024-03" db="EMBL/GenBank/DDBJ databases">
        <title>The Acrasis kona genome and developmental transcriptomes reveal deep origins of eukaryotic multicellular pathways.</title>
        <authorList>
            <person name="Sheikh S."/>
            <person name="Fu C.-J."/>
            <person name="Brown M.W."/>
            <person name="Baldauf S.L."/>
        </authorList>
    </citation>
    <scope>NUCLEOTIDE SEQUENCE [LARGE SCALE GENOMIC DNA]</scope>
    <source>
        <strain evidence="19 20">ATCC MYA-3509</strain>
    </source>
</reference>
<feature type="transmembrane region" description="Helical" evidence="15">
    <location>
        <begin position="838"/>
        <end position="854"/>
    </location>
</feature>
<feature type="transmembrane region" description="Helical" evidence="15">
    <location>
        <begin position="83"/>
        <end position="103"/>
    </location>
</feature>
<evidence type="ECO:0000259" key="16">
    <source>
        <dbReference type="Pfam" id="PF00122"/>
    </source>
</evidence>
<dbReference type="GO" id="GO:0016887">
    <property type="term" value="F:ATP hydrolysis activity"/>
    <property type="evidence" value="ECO:0007669"/>
    <property type="project" value="InterPro"/>
</dbReference>
<dbReference type="NCBIfam" id="TIGR01494">
    <property type="entry name" value="ATPase_P-type"/>
    <property type="match status" value="2"/>
</dbReference>
<dbReference type="Gene3D" id="1.20.1110.10">
    <property type="entry name" value="Calcium-transporting ATPase, transmembrane domain"/>
    <property type="match status" value="1"/>
</dbReference>
<dbReference type="GO" id="GO:0005388">
    <property type="term" value="F:P-type calcium transporter activity"/>
    <property type="evidence" value="ECO:0007669"/>
    <property type="project" value="UniProtKB-EC"/>
</dbReference>
<evidence type="ECO:0000256" key="14">
    <source>
        <dbReference type="ARBA" id="ARBA00048694"/>
    </source>
</evidence>
<dbReference type="FunFam" id="1.20.1110.10:FF:000039">
    <property type="entry name" value="Calcium-transporting ATPase"/>
    <property type="match status" value="1"/>
</dbReference>
<feature type="transmembrane region" description="Helical" evidence="15">
    <location>
        <begin position="109"/>
        <end position="128"/>
    </location>
</feature>
<protein>
    <recommendedName>
        <fullName evidence="15">Calcium-transporting ATPase</fullName>
        <ecNumber evidence="15">7.2.2.10</ecNumber>
    </recommendedName>
</protein>
<dbReference type="GO" id="GO:0012505">
    <property type="term" value="C:endomembrane system"/>
    <property type="evidence" value="ECO:0007669"/>
    <property type="project" value="UniProtKB-SubCell"/>
</dbReference>
<dbReference type="Gene3D" id="3.40.1110.10">
    <property type="entry name" value="Calcium-transporting ATPase, cytoplasmic domain N"/>
    <property type="match status" value="1"/>
</dbReference>
<dbReference type="FunFam" id="3.40.1110.10:FF:000045">
    <property type="entry name" value="Calcium-transporting ATPase"/>
    <property type="match status" value="1"/>
</dbReference>
<keyword evidence="13 15" id="KW-0472">Membrane</keyword>
<keyword evidence="5" id="KW-0479">Metal-binding</keyword>